<accession>A0A392RQC3</accession>
<name>A0A392RQC3_9FABA</name>
<proteinExistence type="predicted"/>
<comment type="caution">
    <text evidence="1">The sequence shown here is derived from an EMBL/GenBank/DDBJ whole genome shotgun (WGS) entry which is preliminary data.</text>
</comment>
<dbReference type="EMBL" id="LXQA010260472">
    <property type="protein sequence ID" value="MCI38831.1"/>
    <property type="molecule type" value="Genomic_DNA"/>
</dbReference>
<protein>
    <submittedName>
        <fullName evidence="1">Uncharacterized protein</fullName>
    </submittedName>
</protein>
<organism evidence="1 2">
    <name type="scientific">Trifolium medium</name>
    <dbReference type="NCBI Taxonomy" id="97028"/>
    <lineage>
        <taxon>Eukaryota</taxon>
        <taxon>Viridiplantae</taxon>
        <taxon>Streptophyta</taxon>
        <taxon>Embryophyta</taxon>
        <taxon>Tracheophyta</taxon>
        <taxon>Spermatophyta</taxon>
        <taxon>Magnoliopsida</taxon>
        <taxon>eudicotyledons</taxon>
        <taxon>Gunneridae</taxon>
        <taxon>Pentapetalae</taxon>
        <taxon>rosids</taxon>
        <taxon>fabids</taxon>
        <taxon>Fabales</taxon>
        <taxon>Fabaceae</taxon>
        <taxon>Papilionoideae</taxon>
        <taxon>50 kb inversion clade</taxon>
        <taxon>NPAAA clade</taxon>
        <taxon>Hologalegina</taxon>
        <taxon>IRL clade</taxon>
        <taxon>Trifolieae</taxon>
        <taxon>Trifolium</taxon>
    </lineage>
</organism>
<sequence length="63" mass="7102">KLLSATYTCTAVVAAQQDSPPYHFCQEDFRYKEPVKRFIEPSTLIPLLGQEEAPRGSSTLRSE</sequence>
<evidence type="ECO:0000313" key="2">
    <source>
        <dbReference type="Proteomes" id="UP000265520"/>
    </source>
</evidence>
<evidence type="ECO:0000313" key="1">
    <source>
        <dbReference type="EMBL" id="MCI38831.1"/>
    </source>
</evidence>
<feature type="non-terminal residue" evidence="1">
    <location>
        <position position="1"/>
    </location>
</feature>
<dbReference type="AlphaFoldDB" id="A0A392RQC3"/>
<reference evidence="1 2" key="1">
    <citation type="journal article" date="2018" name="Front. Plant Sci.">
        <title>Red Clover (Trifolium pratense) and Zigzag Clover (T. medium) - A Picture of Genomic Similarities and Differences.</title>
        <authorList>
            <person name="Dluhosova J."/>
            <person name="Istvanek J."/>
            <person name="Nedelnik J."/>
            <person name="Repkova J."/>
        </authorList>
    </citation>
    <scope>NUCLEOTIDE SEQUENCE [LARGE SCALE GENOMIC DNA]</scope>
    <source>
        <strain evidence="2">cv. 10/8</strain>
        <tissue evidence="1">Leaf</tissue>
    </source>
</reference>
<dbReference type="Proteomes" id="UP000265520">
    <property type="component" value="Unassembled WGS sequence"/>
</dbReference>
<keyword evidence="2" id="KW-1185">Reference proteome</keyword>